<evidence type="ECO:0000313" key="4">
    <source>
        <dbReference type="Proteomes" id="UP000318801"/>
    </source>
</evidence>
<protein>
    <submittedName>
        <fullName evidence="3">Uncharacterized protein</fullName>
    </submittedName>
</protein>
<dbReference type="OrthoDB" id="9135551at2"/>
<dbReference type="AlphaFoldDB" id="A0A506UFM3"/>
<feature type="region of interest" description="Disordered" evidence="1">
    <location>
        <begin position="259"/>
        <end position="288"/>
    </location>
</feature>
<reference evidence="3 4" key="1">
    <citation type="submission" date="2019-06" db="EMBL/GenBank/DDBJ databases">
        <authorList>
            <person name="Li M."/>
        </authorList>
    </citation>
    <scope>NUCLEOTIDE SEQUENCE [LARGE SCALE GENOMIC DNA]</scope>
    <source>
        <strain evidence="3 4">BGMRC2036</strain>
    </source>
</reference>
<name>A0A506UFM3_9HYPH</name>
<dbReference type="EMBL" id="VHLG01000003">
    <property type="protein sequence ID" value="TPW31805.1"/>
    <property type="molecule type" value="Genomic_DNA"/>
</dbReference>
<proteinExistence type="predicted"/>
<keyword evidence="2" id="KW-0732">Signal</keyword>
<dbReference type="PROSITE" id="PS51257">
    <property type="entry name" value="PROKAR_LIPOPROTEIN"/>
    <property type="match status" value="1"/>
</dbReference>
<evidence type="ECO:0000256" key="2">
    <source>
        <dbReference type="SAM" id="SignalP"/>
    </source>
</evidence>
<organism evidence="3 4">
    <name type="scientific">Martelella alba</name>
    <dbReference type="NCBI Taxonomy" id="2590451"/>
    <lineage>
        <taxon>Bacteria</taxon>
        <taxon>Pseudomonadati</taxon>
        <taxon>Pseudomonadota</taxon>
        <taxon>Alphaproteobacteria</taxon>
        <taxon>Hyphomicrobiales</taxon>
        <taxon>Aurantimonadaceae</taxon>
        <taxon>Martelella</taxon>
    </lineage>
</organism>
<dbReference type="Proteomes" id="UP000318801">
    <property type="component" value="Unassembled WGS sequence"/>
</dbReference>
<evidence type="ECO:0000256" key="1">
    <source>
        <dbReference type="SAM" id="MobiDB-lite"/>
    </source>
</evidence>
<evidence type="ECO:0000313" key="3">
    <source>
        <dbReference type="EMBL" id="TPW31805.1"/>
    </source>
</evidence>
<comment type="caution">
    <text evidence="3">The sequence shown here is derived from an EMBL/GenBank/DDBJ whole genome shotgun (WGS) entry which is preliminary data.</text>
</comment>
<feature type="chain" id="PRO_5021267497" evidence="2">
    <location>
        <begin position="26"/>
        <end position="351"/>
    </location>
</feature>
<dbReference type="RefSeq" id="WP_141148578.1">
    <property type="nucleotide sequence ID" value="NZ_VHLG01000003.1"/>
</dbReference>
<accession>A0A506UFM3</accession>
<keyword evidence="4" id="KW-1185">Reference proteome</keyword>
<sequence>MKIASKSICVASLVAVSLSSGGSMAIGCDDKPYNGKFADGSLIMTTRMNVNPDGTSASYTVGDHGYTYIANGVNLHLDGKKIACSIKEKNRLCRKRWIEAERADFLAGSPEFCVFALEVEPIIPGTKLEECEEKDAGGRYIVGNGKGRPKLGKLVPHSINGDVQTYVSTTALTHIVDGKVVSIDAATVPGLVVPKGKSSLLGSVAWVRYGDHSVFAIVTDIGPGFGEGSIALHEMLRYGALQSKRPIGPISREQRCTKAETNLKAPYQSRPDYGDDDKCRKGHKPKGGTDIRAYGGIKSGVTSIILPLKPEMNGRTVRANLNTLSLREIADTAGYSEEKLRQMAACGARVQ</sequence>
<feature type="signal peptide" evidence="2">
    <location>
        <begin position="1"/>
        <end position="25"/>
    </location>
</feature>
<gene>
    <name evidence="3" type="ORF">FJU08_08700</name>
</gene>